<accession>A0ABX6H5Z5</accession>
<evidence type="ECO:0000313" key="3">
    <source>
        <dbReference type="Proteomes" id="UP000464597"/>
    </source>
</evidence>
<feature type="transmembrane region" description="Helical" evidence="1">
    <location>
        <begin position="29"/>
        <end position="52"/>
    </location>
</feature>
<geneLocation type="plasmid" evidence="2 3">
    <name>unnamed2</name>
</geneLocation>
<evidence type="ECO:0000256" key="1">
    <source>
        <dbReference type="SAM" id="Phobius"/>
    </source>
</evidence>
<keyword evidence="1" id="KW-0472">Membrane</keyword>
<feature type="transmembrane region" description="Helical" evidence="1">
    <location>
        <begin position="6"/>
        <end position="22"/>
    </location>
</feature>
<evidence type="ECO:0000313" key="2">
    <source>
        <dbReference type="EMBL" id="QHC65105.1"/>
    </source>
</evidence>
<reference evidence="3" key="1">
    <citation type="submission" date="2019-12" db="EMBL/GenBank/DDBJ databases">
        <title>Complete and draft genome sequences of new strains and members of some known species of the genus Rathayibacter isolated from plants.</title>
        <authorList>
            <person name="Tarlachkov S.V."/>
            <person name="Starodumova I.P."/>
            <person name="Dorofeeva L.V."/>
            <person name="Prisyazhnaya N.V."/>
            <person name="Leyn S."/>
            <person name="Zlamal J."/>
            <person name="Elan M."/>
            <person name="Osterman A.L."/>
            <person name="Nadler S."/>
            <person name="Subbotin S.A."/>
            <person name="Evtushenko L.I."/>
        </authorList>
    </citation>
    <scope>NUCLEOTIDE SEQUENCE [LARGE SCALE GENOMIC DNA]</scope>
    <source>
        <strain evidence="3">VKM Ac-2802</strain>
        <plasmid evidence="3">unnamed2</plasmid>
    </source>
</reference>
<organism evidence="2 3">
    <name type="scientific">Rathayibacter festucae</name>
    <dbReference type="NCBI Taxonomy" id="110937"/>
    <lineage>
        <taxon>Bacteria</taxon>
        <taxon>Bacillati</taxon>
        <taxon>Actinomycetota</taxon>
        <taxon>Actinomycetes</taxon>
        <taxon>Micrococcales</taxon>
        <taxon>Microbacteriaceae</taxon>
        <taxon>Rathayibacter</taxon>
    </lineage>
</organism>
<keyword evidence="1" id="KW-1133">Transmembrane helix</keyword>
<protein>
    <recommendedName>
        <fullName evidence="4">Histidine kinase N-terminal 7TM region domain-containing protein</fullName>
    </recommendedName>
</protein>
<feature type="transmembrane region" description="Helical" evidence="1">
    <location>
        <begin position="172"/>
        <end position="193"/>
    </location>
</feature>
<feature type="transmembrane region" description="Helical" evidence="1">
    <location>
        <begin position="205"/>
        <end position="224"/>
    </location>
</feature>
<dbReference type="Proteomes" id="UP000464597">
    <property type="component" value="Plasmid unnamed2"/>
</dbReference>
<name>A0ABX6H5Z5_9MICO</name>
<sequence length="313" mass="34873">MILEWVIVAASTLPVIALIATRNSFKYPLLTIGCVGFAILLALKNTLLYTIVDQAVGGHNRAVLLMHMAGLVATIIFDDIIIRSATSTKNRTRSRFTVYLLGLTGVCLQVAVFMASSWPITDVELIHYDRETSALAFKSVLWLSLITTASMGLVACHRNLRVHFGFHRRLPIYLIAIGCFGVLLVTLLVARGWVDSVHISKGTDLALSLAGGAFLAAGFSYAPITDRWRARQQHQRERYHLVRLRPIWTDLMTQIPAARRRNGGPDDDYSELYGYLSECEDALLLHANLSGDQYRVLEEARAYVHERQGVPHG</sequence>
<feature type="transmembrane region" description="Helical" evidence="1">
    <location>
        <begin position="64"/>
        <end position="86"/>
    </location>
</feature>
<dbReference type="RefSeq" id="WP_159424264.1">
    <property type="nucleotide sequence ID" value="NZ_CP047182.1"/>
</dbReference>
<keyword evidence="3" id="KW-1185">Reference proteome</keyword>
<feature type="transmembrane region" description="Helical" evidence="1">
    <location>
        <begin position="140"/>
        <end position="160"/>
    </location>
</feature>
<proteinExistence type="predicted"/>
<keyword evidence="1" id="KW-0812">Transmembrane</keyword>
<evidence type="ECO:0008006" key="4">
    <source>
        <dbReference type="Google" id="ProtNLM"/>
    </source>
</evidence>
<keyword evidence="2" id="KW-0614">Plasmid</keyword>
<dbReference type="EMBL" id="CP047182">
    <property type="protein sequence ID" value="QHC65105.1"/>
    <property type="molecule type" value="Genomic_DNA"/>
</dbReference>
<feature type="transmembrane region" description="Helical" evidence="1">
    <location>
        <begin position="98"/>
        <end position="120"/>
    </location>
</feature>
<gene>
    <name evidence="2" type="ORF">GSU69_19835</name>
</gene>